<dbReference type="PROSITE" id="PS00107">
    <property type="entry name" value="PROTEIN_KINASE_ATP"/>
    <property type="match status" value="1"/>
</dbReference>
<proteinExistence type="predicted"/>
<evidence type="ECO:0000256" key="13">
    <source>
        <dbReference type="ARBA" id="ARBA00023136"/>
    </source>
</evidence>
<dbReference type="InterPro" id="IPR036426">
    <property type="entry name" value="Bulb-type_lectin_dom_sf"/>
</dbReference>
<dbReference type="SUPFAM" id="SSF51110">
    <property type="entry name" value="alpha-D-mannose-specific plant lectins"/>
    <property type="match status" value="2"/>
</dbReference>
<dbReference type="Gramene" id="OE9A106600T1">
    <property type="protein sequence ID" value="OE9A106600C1"/>
    <property type="gene ID" value="OE9A106600"/>
</dbReference>
<dbReference type="GO" id="GO:0004674">
    <property type="term" value="F:protein serine/threonine kinase activity"/>
    <property type="evidence" value="ECO:0007669"/>
    <property type="project" value="UniProtKB-KW"/>
</dbReference>
<dbReference type="FunFam" id="2.90.10.10:FF:000026">
    <property type="entry name" value="Serine/threonine-protein kinase"/>
    <property type="match status" value="1"/>
</dbReference>
<keyword evidence="6 20" id="KW-0812">Transmembrane</keyword>
<dbReference type="EC" id="2.7.11.1" evidence="2"/>
<comment type="subcellular location">
    <subcellularLocation>
        <location evidence="1">Membrane</location>
        <topology evidence="1">Single-pass type I membrane protein</topology>
    </subcellularLocation>
</comment>
<dbReference type="InterPro" id="IPR000719">
    <property type="entry name" value="Prot_kinase_dom"/>
</dbReference>
<dbReference type="GO" id="GO:0016020">
    <property type="term" value="C:membrane"/>
    <property type="evidence" value="ECO:0007669"/>
    <property type="project" value="UniProtKB-SubCell"/>
</dbReference>
<evidence type="ECO:0000256" key="4">
    <source>
        <dbReference type="ARBA" id="ARBA00022536"/>
    </source>
</evidence>
<keyword evidence="10" id="KW-0418">Kinase</keyword>
<evidence type="ECO:0000256" key="17">
    <source>
        <dbReference type="ARBA" id="ARBA00047899"/>
    </source>
</evidence>
<dbReference type="GO" id="GO:0030246">
    <property type="term" value="F:carbohydrate binding"/>
    <property type="evidence" value="ECO:0007669"/>
    <property type="project" value="UniProtKB-KW"/>
</dbReference>
<name>A0A8S0RGB0_OLEEU</name>
<dbReference type="Pfam" id="PF00954">
    <property type="entry name" value="S_locus_glycop"/>
    <property type="match status" value="1"/>
</dbReference>
<dbReference type="SUPFAM" id="SSF56112">
    <property type="entry name" value="Protein kinase-like (PK-like)"/>
    <property type="match status" value="2"/>
</dbReference>
<accession>A0A8S0RGB0</accession>
<evidence type="ECO:0000256" key="16">
    <source>
        <dbReference type="ARBA" id="ARBA00023180"/>
    </source>
</evidence>
<feature type="signal peptide" evidence="21">
    <location>
        <begin position="1"/>
        <end position="24"/>
    </location>
</feature>
<dbReference type="Gene3D" id="2.90.10.10">
    <property type="entry name" value="Bulb-type lectin domain"/>
    <property type="match status" value="1"/>
</dbReference>
<evidence type="ECO:0000256" key="20">
    <source>
        <dbReference type="SAM" id="Phobius"/>
    </source>
</evidence>
<reference evidence="24 25" key="1">
    <citation type="submission" date="2019-12" db="EMBL/GenBank/DDBJ databases">
        <authorList>
            <person name="Alioto T."/>
            <person name="Alioto T."/>
            <person name="Gomez Garrido J."/>
        </authorList>
    </citation>
    <scope>NUCLEOTIDE SEQUENCE [LARGE SCALE GENOMIC DNA]</scope>
</reference>
<evidence type="ECO:0000256" key="21">
    <source>
        <dbReference type="SAM" id="SignalP"/>
    </source>
</evidence>
<dbReference type="FunFam" id="3.30.200.20:FF:000059">
    <property type="entry name" value="S-receptor-like serine/threonine-protein kinase"/>
    <property type="match status" value="1"/>
</dbReference>
<dbReference type="OrthoDB" id="758220at2759"/>
<feature type="domain" description="Protein kinase" evidence="22">
    <location>
        <begin position="493"/>
        <end position="835"/>
    </location>
</feature>
<evidence type="ECO:0000256" key="5">
    <source>
        <dbReference type="ARBA" id="ARBA00022679"/>
    </source>
</evidence>
<dbReference type="InterPro" id="IPR001245">
    <property type="entry name" value="Ser-Thr/Tyr_kinase_cat_dom"/>
</dbReference>
<dbReference type="PANTHER" id="PTHR47976">
    <property type="entry name" value="G-TYPE LECTIN S-RECEPTOR-LIKE SERINE/THREONINE-PROTEIN KINASE SD2-5"/>
    <property type="match status" value="1"/>
</dbReference>
<evidence type="ECO:0000256" key="12">
    <source>
        <dbReference type="ARBA" id="ARBA00022989"/>
    </source>
</evidence>
<dbReference type="EMBL" id="CACTIH010003616">
    <property type="protein sequence ID" value="CAA2978068.1"/>
    <property type="molecule type" value="Genomic_DNA"/>
</dbReference>
<dbReference type="SMART" id="SM00108">
    <property type="entry name" value="B_lectin"/>
    <property type="match status" value="1"/>
</dbReference>
<dbReference type="InterPro" id="IPR011009">
    <property type="entry name" value="Kinase-like_dom_sf"/>
</dbReference>
<protein>
    <recommendedName>
        <fullName evidence="2">non-specific serine/threonine protein kinase</fullName>
        <ecNumber evidence="2">2.7.11.1</ecNumber>
    </recommendedName>
</protein>
<sequence length="1008" mass="113553">MESLYSMAAFPSFLILSTLMGASAQQQRYSNISLGSSLTTTTNSSWLSPSGLYAFGFYKLTNGYAVGIFIAGIPEKTLVWTANRDEPVFPSNAVLLLTDDGRIILQQEDRDEVNIVNSARSVASASMLDSGNFVLYDSSRRITWQSFDYPTDTLLPGQLLQAGAELVSSASKTDPARGIFRLAMQADGNLVQYPVEISGPNYAYYASGTMGTGNNVSLNLDNNGHLYLLNGSAIISNLTRGQHRKRTIYLMRIDVDGIFRLYYRSLDPQGNWTKEWSPSEDKCAPLGLCGLNGYCIQLDTATECECLPGFDRVNPGNWTSGCDRNFPMEGCKANNQNVSYQMRSLGDTVWEDANYAILGGLTKEDCAKACLEDCNCDAAFLQDGNCKKQRLPLRFGRRVRSNPIVALIKVNTITQSTRGASSDSGKEIKKVIRLDVLIISISLFALAALILAISGIYIHRNHVGRYKKISHVELIEGVGLRAFTYPELLKATNEFKEELGRGASGTVYKGILSDNRSIVAVKRLDKELEEGEKEFETEMKVIGKTHHRNLVKLLGYCHEGANWLLVYEYMKNGSLANILFNHENRLCWEERICVACDIARGVLYLHEECESQIIHCDIKPQNILMDEHRCAKISDFGLAKLLKKDQTNTYTGIRGTLGYVAPEWHRKLPVTVKADVYSFGIVLLEIICGRKSVDWSLSEDEAILEEWVYNAFETGEVYKLVGDEKVDKRKLDRMIKIVYRGILSNNKIVVAVKRLEKELAGEKEFQTEMKVIGKTYHRNLVRLLGYCFEASRWLLVYEYMSNGSLADILFNPESRPCWEERIRISLDIARGILYLHEECETRIIHCDIKPQNILMDEHRCAKISDFGLAKLLMLDQTYTNTGIRGTRGYVAPEWNMNLPVTVKADVYSFGVVLLEIICCRKSVDRRLSENEAILQEWVYNCYAVGELNKLVGYEEVETQTLDRMIKIGLWCIQDEPSMRPSMKIVLLMLDGTFDIPVPPCPNSFQSSI</sequence>
<dbReference type="PANTHER" id="PTHR47976:SF7">
    <property type="entry name" value="RECEPTOR-LIKE SERINE_THREONINE-PROTEIN KINASE"/>
    <property type="match status" value="1"/>
</dbReference>
<evidence type="ECO:0000256" key="9">
    <source>
        <dbReference type="ARBA" id="ARBA00022741"/>
    </source>
</evidence>
<evidence type="ECO:0000256" key="7">
    <source>
        <dbReference type="ARBA" id="ARBA00022729"/>
    </source>
</evidence>
<dbReference type="InterPro" id="IPR000858">
    <property type="entry name" value="S_locus_glycoprot_dom"/>
</dbReference>
<comment type="catalytic activity">
    <reaction evidence="17">
        <text>L-threonyl-[protein] + ATP = O-phospho-L-threonyl-[protein] + ADP + H(+)</text>
        <dbReference type="Rhea" id="RHEA:46608"/>
        <dbReference type="Rhea" id="RHEA-COMP:11060"/>
        <dbReference type="Rhea" id="RHEA-COMP:11605"/>
        <dbReference type="ChEBI" id="CHEBI:15378"/>
        <dbReference type="ChEBI" id="CHEBI:30013"/>
        <dbReference type="ChEBI" id="CHEBI:30616"/>
        <dbReference type="ChEBI" id="CHEBI:61977"/>
        <dbReference type="ChEBI" id="CHEBI:456216"/>
        <dbReference type="EC" id="2.7.11.1"/>
    </reaction>
</comment>
<dbReference type="Gene3D" id="2.90.10.30">
    <property type="match status" value="1"/>
</dbReference>
<evidence type="ECO:0000259" key="23">
    <source>
        <dbReference type="PROSITE" id="PS50927"/>
    </source>
</evidence>
<dbReference type="PROSITE" id="PS50927">
    <property type="entry name" value="BULB_LECTIN"/>
    <property type="match status" value="1"/>
</dbReference>
<evidence type="ECO:0000256" key="11">
    <source>
        <dbReference type="ARBA" id="ARBA00022840"/>
    </source>
</evidence>
<keyword evidence="12 20" id="KW-1133">Transmembrane helix</keyword>
<evidence type="ECO:0000313" key="25">
    <source>
        <dbReference type="Proteomes" id="UP000594638"/>
    </source>
</evidence>
<keyword evidence="4" id="KW-0245">EGF-like domain</keyword>
<dbReference type="GO" id="GO:0005524">
    <property type="term" value="F:ATP binding"/>
    <property type="evidence" value="ECO:0007669"/>
    <property type="project" value="UniProtKB-UniRule"/>
</dbReference>
<evidence type="ECO:0000313" key="24">
    <source>
        <dbReference type="EMBL" id="CAA2978068.1"/>
    </source>
</evidence>
<dbReference type="AlphaFoldDB" id="A0A8S0RGB0"/>
<dbReference type="InterPro" id="IPR017441">
    <property type="entry name" value="Protein_kinase_ATP_BS"/>
</dbReference>
<dbReference type="CDD" id="cd00028">
    <property type="entry name" value="B_lectin"/>
    <property type="match status" value="1"/>
</dbReference>
<keyword evidence="9 19" id="KW-0547">Nucleotide-binding</keyword>
<dbReference type="InterPro" id="IPR001480">
    <property type="entry name" value="Bulb-type_lectin_dom"/>
</dbReference>
<evidence type="ECO:0000259" key="22">
    <source>
        <dbReference type="PROSITE" id="PS50011"/>
    </source>
</evidence>
<keyword evidence="25" id="KW-1185">Reference proteome</keyword>
<evidence type="ECO:0000256" key="15">
    <source>
        <dbReference type="ARBA" id="ARBA00023170"/>
    </source>
</evidence>
<dbReference type="PROSITE" id="PS50011">
    <property type="entry name" value="PROTEIN_KINASE_DOM"/>
    <property type="match status" value="1"/>
</dbReference>
<keyword evidence="8" id="KW-0430">Lectin</keyword>
<evidence type="ECO:0000256" key="14">
    <source>
        <dbReference type="ARBA" id="ARBA00023157"/>
    </source>
</evidence>
<keyword evidence="13 20" id="KW-0472">Membrane</keyword>
<keyword evidence="15" id="KW-0675">Receptor</keyword>
<feature type="transmembrane region" description="Helical" evidence="20">
    <location>
        <begin position="436"/>
        <end position="458"/>
    </location>
</feature>
<comment type="catalytic activity">
    <reaction evidence="18">
        <text>L-seryl-[protein] + ATP = O-phospho-L-seryl-[protein] + ADP + H(+)</text>
        <dbReference type="Rhea" id="RHEA:17989"/>
        <dbReference type="Rhea" id="RHEA-COMP:9863"/>
        <dbReference type="Rhea" id="RHEA-COMP:11604"/>
        <dbReference type="ChEBI" id="CHEBI:15378"/>
        <dbReference type="ChEBI" id="CHEBI:29999"/>
        <dbReference type="ChEBI" id="CHEBI:30616"/>
        <dbReference type="ChEBI" id="CHEBI:83421"/>
        <dbReference type="ChEBI" id="CHEBI:456216"/>
        <dbReference type="EC" id="2.7.11.1"/>
    </reaction>
</comment>
<dbReference type="Pfam" id="PF07714">
    <property type="entry name" value="PK_Tyr_Ser-Thr"/>
    <property type="match status" value="1"/>
</dbReference>
<dbReference type="SMART" id="SM00220">
    <property type="entry name" value="S_TKc"/>
    <property type="match status" value="2"/>
</dbReference>
<evidence type="ECO:0000256" key="1">
    <source>
        <dbReference type="ARBA" id="ARBA00004479"/>
    </source>
</evidence>
<evidence type="ECO:0000256" key="2">
    <source>
        <dbReference type="ARBA" id="ARBA00012513"/>
    </source>
</evidence>
<dbReference type="Gene3D" id="3.30.200.20">
    <property type="entry name" value="Phosphorylase Kinase, domain 1"/>
    <property type="match status" value="2"/>
</dbReference>
<dbReference type="PROSITE" id="PS00108">
    <property type="entry name" value="PROTEIN_KINASE_ST"/>
    <property type="match status" value="1"/>
</dbReference>
<dbReference type="FunFam" id="1.10.510.10:FF:000237">
    <property type="entry name" value="G-type lectin S-receptor-like serine/threonine-protein kinase"/>
    <property type="match status" value="1"/>
</dbReference>
<dbReference type="Gene3D" id="1.10.510.10">
    <property type="entry name" value="Transferase(Phosphotransferase) domain 1"/>
    <property type="match status" value="2"/>
</dbReference>
<gene>
    <name evidence="24" type="ORF">OLEA9_A106600</name>
</gene>
<dbReference type="InterPro" id="IPR051343">
    <property type="entry name" value="G-type_lectin_kinases/EP1-like"/>
</dbReference>
<keyword evidence="7 21" id="KW-0732">Signal</keyword>
<dbReference type="CDD" id="cd00054">
    <property type="entry name" value="EGF_CA"/>
    <property type="match status" value="1"/>
</dbReference>
<comment type="caution">
    <text evidence="24">The sequence shown here is derived from an EMBL/GenBank/DDBJ whole genome shotgun (WGS) entry which is preliminary data.</text>
</comment>
<keyword evidence="16" id="KW-0325">Glycoprotein</keyword>
<keyword evidence="11 19" id="KW-0067">ATP-binding</keyword>
<evidence type="ECO:0000256" key="3">
    <source>
        <dbReference type="ARBA" id="ARBA00022527"/>
    </source>
</evidence>
<feature type="chain" id="PRO_5035754832" description="non-specific serine/threonine protein kinase" evidence="21">
    <location>
        <begin position="25"/>
        <end position="1008"/>
    </location>
</feature>
<evidence type="ECO:0000256" key="18">
    <source>
        <dbReference type="ARBA" id="ARBA00048679"/>
    </source>
</evidence>
<keyword evidence="3" id="KW-0723">Serine/threonine-protein kinase</keyword>
<dbReference type="Proteomes" id="UP000594638">
    <property type="component" value="Unassembled WGS sequence"/>
</dbReference>
<feature type="domain" description="Bulb-type lectin" evidence="23">
    <location>
        <begin position="31"/>
        <end position="148"/>
    </location>
</feature>
<feature type="binding site" evidence="19">
    <location>
        <position position="522"/>
    </location>
    <ligand>
        <name>ATP</name>
        <dbReference type="ChEBI" id="CHEBI:30616"/>
    </ligand>
</feature>
<dbReference type="Pfam" id="PF01453">
    <property type="entry name" value="B_lectin"/>
    <property type="match status" value="1"/>
</dbReference>
<dbReference type="FunFam" id="2.90.10.10:FF:000013">
    <property type="entry name" value="G-type lectin S-receptor-like serine/threonine-protein kinase LECRK1"/>
    <property type="match status" value="1"/>
</dbReference>
<evidence type="ECO:0000256" key="6">
    <source>
        <dbReference type="ARBA" id="ARBA00022692"/>
    </source>
</evidence>
<dbReference type="Pfam" id="PF00069">
    <property type="entry name" value="Pkinase"/>
    <property type="match status" value="1"/>
</dbReference>
<dbReference type="InterPro" id="IPR008271">
    <property type="entry name" value="Ser/Thr_kinase_AS"/>
</dbReference>
<organism evidence="24 25">
    <name type="scientific">Olea europaea subsp. europaea</name>
    <dbReference type="NCBI Taxonomy" id="158383"/>
    <lineage>
        <taxon>Eukaryota</taxon>
        <taxon>Viridiplantae</taxon>
        <taxon>Streptophyta</taxon>
        <taxon>Embryophyta</taxon>
        <taxon>Tracheophyta</taxon>
        <taxon>Spermatophyta</taxon>
        <taxon>Magnoliopsida</taxon>
        <taxon>eudicotyledons</taxon>
        <taxon>Gunneridae</taxon>
        <taxon>Pentapetalae</taxon>
        <taxon>asterids</taxon>
        <taxon>lamiids</taxon>
        <taxon>Lamiales</taxon>
        <taxon>Oleaceae</taxon>
        <taxon>Oleeae</taxon>
        <taxon>Olea</taxon>
    </lineage>
</organism>
<keyword evidence="14" id="KW-1015">Disulfide bond</keyword>
<evidence type="ECO:0000256" key="8">
    <source>
        <dbReference type="ARBA" id="ARBA00022734"/>
    </source>
</evidence>
<dbReference type="FunFam" id="1.10.510.10:FF:000537">
    <property type="entry name" value="Putative receptor-like protein kinase"/>
    <property type="match status" value="1"/>
</dbReference>
<evidence type="ECO:0000256" key="10">
    <source>
        <dbReference type="ARBA" id="ARBA00022777"/>
    </source>
</evidence>
<evidence type="ECO:0000256" key="19">
    <source>
        <dbReference type="PROSITE-ProRule" id="PRU10141"/>
    </source>
</evidence>
<dbReference type="GO" id="GO:0048544">
    <property type="term" value="P:recognition of pollen"/>
    <property type="evidence" value="ECO:0007669"/>
    <property type="project" value="InterPro"/>
</dbReference>
<keyword evidence="5" id="KW-0808">Transferase</keyword>